<dbReference type="SMART" id="SM00320">
    <property type="entry name" value="WD40"/>
    <property type="match status" value="1"/>
</dbReference>
<dbReference type="PANTHER" id="PTHR45333">
    <property type="entry name" value="MEMBRANE PROTEIN-RELATED"/>
    <property type="match status" value="1"/>
</dbReference>
<gene>
    <name evidence="2" type="ORF">PPRIM_AZ9-3.1.T0900003</name>
</gene>
<dbReference type="Proteomes" id="UP000688137">
    <property type="component" value="Unassembled WGS sequence"/>
</dbReference>
<evidence type="ECO:0000256" key="1">
    <source>
        <dbReference type="PROSITE-ProRule" id="PRU00221"/>
    </source>
</evidence>
<dbReference type="InterPro" id="IPR019775">
    <property type="entry name" value="WD40_repeat_CS"/>
</dbReference>
<organism evidence="2 3">
    <name type="scientific">Paramecium primaurelia</name>
    <dbReference type="NCBI Taxonomy" id="5886"/>
    <lineage>
        <taxon>Eukaryota</taxon>
        <taxon>Sar</taxon>
        <taxon>Alveolata</taxon>
        <taxon>Ciliophora</taxon>
        <taxon>Intramacronucleata</taxon>
        <taxon>Oligohymenophorea</taxon>
        <taxon>Peniculida</taxon>
        <taxon>Parameciidae</taxon>
        <taxon>Paramecium</taxon>
    </lineage>
</organism>
<sequence>MKEFLKFLVHLAKIDNRFKISGSNALNILVVMQVALKNQNFENIRISNTSLFGECEYQQWSQFTWSLIFWIQLMVILIMSSQSVSLLMETHQLLVVMISLSVYGMSKQDNKKPKLDGHQYQVNSVCLSTDGNTLASGSSDKSIRLWEIKNKHYSDYRFKEIQVKNAKYPFFNTLLQKNNIHKIQIHLILWFTQTSLFQGQREFFIKNRFHLGELLQYNT</sequence>
<protein>
    <submittedName>
        <fullName evidence="2">Uncharacterized protein</fullName>
    </submittedName>
</protein>
<dbReference type="PROSITE" id="PS50294">
    <property type="entry name" value="WD_REPEATS_REGION"/>
    <property type="match status" value="1"/>
</dbReference>
<comment type="caution">
    <text evidence="2">The sequence shown here is derived from an EMBL/GenBank/DDBJ whole genome shotgun (WGS) entry which is preliminary data.</text>
</comment>
<dbReference type="EMBL" id="CAJJDM010000093">
    <property type="protein sequence ID" value="CAD8092131.1"/>
    <property type="molecule type" value="Genomic_DNA"/>
</dbReference>
<dbReference type="InterPro" id="IPR001680">
    <property type="entry name" value="WD40_rpt"/>
</dbReference>
<name>A0A8S1NPD5_PARPR</name>
<keyword evidence="1" id="KW-0853">WD repeat</keyword>
<feature type="repeat" description="WD" evidence="1">
    <location>
        <begin position="115"/>
        <end position="150"/>
    </location>
</feature>
<dbReference type="PANTHER" id="PTHR45333:SF1">
    <property type="entry name" value="CHROMOSOME UNDETERMINED SCAFFOLD_625, WHOLE GENOME SHOTGUN SEQUENCE"/>
    <property type="match status" value="1"/>
</dbReference>
<proteinExistence type="predicted"/>
<dbReference type="PROSITE" id="PS50082">
    <property type="entry name" value="WD_REPEATS_2"/>
    <property type="match status" value="1"/>
</dbReference>
<accession>A0A8S1NPD5</accession>
<evidence type="ECO:0000313" key="3">
    <source>
        <dbReference type="Proteomes" id="UP000688137"/>
    </source>
</evidence>
<dbReference type="PROSITE" id="PS00678">
    <property type="entry name" value="WD_REPEATS_1"/>
    <property type="match status" value="1"/>
</dbReference>
<dbReference type="Pfam" id="PF00400">
    <property type="entry name" value="WD40"/>
    <property type="match status" value="1"/>
</dbReference>
<dbReference type="AlphaFoldDB" id="A0A8S1NPD5"/>
<reference evidence="2" key="1">
    <citation type="submission" date="2021-01" db="EMBL/GenBank/DDBJ databases">
        <authorList>
            <consortium name="Genoscope - CEA"/>
            <person name="William W."/>
        </authorList>
    </citation>
    <scope>NUCLEOTIDE SEQUENCE</scope>
</reference>
<keyword evidence="3" id="KW-1185">Reference proteome</keyword>
<evidence type="ECO:0000313" key="2">
    <source>
        <dbReference type="EMBL" id="CAD8092131.1"/>
    </source>
</evidence>